<keyword evidence="1" id="KW-0812">Transmembrane</keyword>
<dbReference type="GO" id="GO:0005975">
    <property type="term" value="P:carbohydrate metabolic process"/>
    <property type="evidence" value="ECO:0007669"/>
    <property type="project" value="InterPro"/>
</dbReference>
<comment type="caution">
    <text evidence="3">The sequence shown here is derived from an EMBL/GenBank/DDBJ whole genome shotgun (WGS) entry which is preliminary data.</text>
</comment>
<organism evidence="3 4">
    <name type="scientific">Microbulbifer rhizosphaerae</name>
    <dbReference type="NCBI Taxonomy" id="1562603"/>
    <lineage>
        <taxon>Bacteria</taxon>
        <taxon>Pseudomonadati</taxon>
        <taxon>Pseudomonadota</taxon>
        <taxon>Gammaproteobacteria</taxon>
        <taxon>Cellvibrionales</taxon>
        <taxon>Microbulbiferaceae</taxon>
        <taxon>Microbulbifer</taxon>
    </lineage>
</organism>
<reference evidence="3 4" key="1">
    <citation type="submission" date="2020-08" db="EMBL/GenBank/DDBJ databases">
        <title>Genomic Encyclopedia of Type Strains, Phase III (KMG-III): the genomes of soil and plant-associated and newly described type strains.</title>
        <authorList>
            <person name="Whitman W."/>
        </authorList>
    </citation>
    <scope>NUCLEOTIDE SEQUENCE [LARGE SCALE GENOMIC DNA]</scope>
    <source>
        <strain evidence="3 4">CECT 8799</strain>
    </source>
</reference>
<gene>
    <name evidence="3" type="ORF">FHS09_002545</name>
</gene>
<feature type="domain" description="NodB homology" evidence="2">
    <location>
        <begin position="51"/>
        <end position="233"/>
    </location>
</feature>
<dbReference type="Pfam" id="PF01522">
    <property type="entry name" value="Polysacc_deac_1"/>
    <property type="match status" value="1"/>
</dbReference>
<dbReference type="PANTHER" id="PTHR10587:SF125">
    <property type="entry name" value="POLYSACCHARIDE DEACETYLASE YHEN-RELATED"/>
    <property type="match status" value="1"/>
</dbReference>
<keyword evidence="4" id="KW-1185">Reference proteome</keyword>
<dbReference type="Gene3D" id="3.20.20.370">
    <property type="entry name" value="Glycoside hydrolase/deacetylase"/>
    <property type="match status" value="1"/>
</dbReference>
<dbReference type="InterPro" id="IPR050248">
    <property type="entry name" value="Polysacc_deacetylase_ArnD"/>
</dbReference>
<protein>
    <submittedName>
        <fullName evidence="3">Peptidoglycan/xylan/chitin deacetylase (PgdA/CDA1 family)</fullName>
    </submittedName>
</protein>
<accession>A0A7W4ZAX0</accession>
<evidence type="ECO:0000259" key="2">
    <source>
        <dbReference type="PROSITE" id="PS51677"/>
    </source>
</evidence>
<sequence length="243" mass="27299">MNTSGYGRAAKWLGLALILSSALAVALYLISKSVTWQAFGEIVHRVDTREKVVALTFDDGPKPGATEELLRLLDAQGVKASFFLVGKSLERNPQQAKMIVEAGHQLGNHSYSHSRMVFFDYRRVAEELEKTEALIRQTGYRGEILFRPPYGKKLFNLPRYLADNRITTVTWDIAPETFDGPMPRPEEISSAILEQVRPGSIILLHPMDGYRETVQQALPVVIGNLRQRGFRFVTLSELLAEAQ</sequence>
<dbReference type="PROSITE" id="PS51677">
    <property type="entry name" value="NODB"/>
    <property type="match status" value="1"/>
</dbReference>
<feature type="transmembrane region" description="Helical" evidence="1">
    <location>
        <begin position="12"/>
        <end position="30"/>
    </location>
</feature>
<evidence type="ECO:0000256" key="1">
    <source>
        <dbReference type="SAM" id="Phobius"/>
    </source>
</evidence>
<evidence type="ECO:0000313" key="3">
    <source>
        <dbReference type="EMBL" id="MBB3061705.1"/>
    </source>
</evidence>
<dbReference type="EMBL" id="JACHWZ010000011">
    <property type="protein sequence ID" value="MBB3061705.1"/>
    <property type="molecule type" value="Genomic_DNA"/>
</dbReference>
<proteinExistence type="predicted"/>
<dbReference type="SUPFAM" id="SSF88713">
    <property type="entry name" value="Glycoside hydrolase/deacetylase"/>
    <property type="match status" value="1"/>
</dbReference>
<dbReference type="Proteomes" id="UP000535937">
    <property type="component" value="Unassembled WGS sequence"/>
</dbReference>
<dbReference type="PANTHER" id="PTHR10587">
    <property type="entry name" value="GLYCOSYL TRANSFERASE-RELATED"/>
    <property type="match status" value="1"/>
</dbReference>
<dbReference type="InterPro" id="IPR002509">
    <property type="entry name" value="NODB_dom"/>
</dbReference>
<dbReference type="AlphaFoldDB" id="A0A7W4ZAX0"/>
<name>A0A7W4ZAX0_9GAMM</name>
<keyword evidence="1" id="KW-1133">Transmembrane helix</keyword>
<keyword evidence="1" id="KW-0472">Membrane</keyword>
<dbReference type="InterPro" id="IPR011330">
    <property type="entry name" value="Glyco_hydro/deAcase_b/a-brl"/>
</dbReference>
<dbReference type="RefSeq" id="WP_221191986.1">
    <property type="nucleotide sequence ID" value="NZ_JACHWZ010000011.1"/>
</dbReference>
<dbReference type="GO" id="GO:0016810">
    <property type="term" value="F:hydrolase activity, acting on carbon-nitrogen (but not peptide) bonds"/>
    <property type="evidence" value="ECO:0007669"/>
    <property type="project" value="InterPro"/>
</dbReference>
<evidence type="ECO:0000313" key="4">
    <source>
        <dbReference type="Proteomes" id="UP000535937"/>
    </source>
</evidence>